<dbReference type="RefSeq" id="WP_151577200.1">
    <property type="nucleotide sequence ID" value="NZ_WBWX01000022.1"/>
</dbReference>
<gene>
    <name evidence="2" type="ORF">F9L06_25725</name>
</gene>
<evidence type="ECO:0000313" key="3">
    <source>
        <dbReference type="Proteomes" id="UP000441102"/>
    </source>
</evidence>
<dbReference type="Proteomes" id="UP000441102">
    <property type="component" value="Unassembled WGS sequence"/>
</dbReference>
<evidence type="ECO:0000313" key="2">
    <source>
        <dbReference type="EMBL" id="KAB2789876.1"/>
    </source>
</evidence>
<accession>A0A6I0DGQ0</accession>
<name>A0A6I0DGQ0_BRUAN</name>
<sequence length="279" mass="31192">MAEARQRSLKKAEILASAIRCVYCDHVGTYELEHMPPRGMFANKDRPSGWEFACCERCNKGTRGADALAIFMAQTEAITEDNWKLPNIIKLRGAIASHAPGVLDELFGMSKWDDSFINHNGILRPIKVGRANGPLTTNYLNIFSAKAAMAAFMHFTKRPMEFDGLIYTEWFLNGGMSEDTYKHIISIMPNHTQLSQGQKKSGKQFHVRYNTNNTNIVAAIMSFHNSLFVTVIATDGSEFIEPLGEVFKKIPRDSRPTINLTRPGLSELDRLASTPAHSP</sequence>
<organism evidence="2 3">
    <name type="scientific">Brucella anthropi</name>
    <name type="common">Ochrobactrum anthropi</name>
    <dbReference type="NCBI Taxonomy" id="529"/>
    <lineage>
        <taxon>Bacteria</taxon>
        <taxon>Pseudomonadati</taxon>
        <taxon>Pseudomonadota</taxon>
        <taxon>Alphaproteobacteria</taxon>
        <taxon>Hyphomicrobiales</taxon>
        <taxon>Brucellaceae</taxon>
        <taxon>Brucella/Ochrobactrum group</taxon>
        <taxon>Brucella</taxon>
    </lineage>
</organism>
<protein>
    <submittedName>
        <fullName evidence="2">Uncharacterized protein</fullName>
    </submittedName>
</protein>
<comment type="caution">
    <text evidence="2">The sequence shown here is derived from an EMBL/GenBank/DDBJ whole genome shotgun (WGS) entry which is preliminary data.</text>
</comment>
<dbReference type="EMBL" id="WBWX01000022">
    <property type="protein sequence ID" value="KAB2789876.1"/>
    <property type="molecule type" value="Genomic_DNA"/>
</dbReference>
<dbReference type="AlphaFoldDB" id="A0A6I0DGQ0"/>
<feature type="region of interest" description="Disordered" evidence="1">
    <location>
        <begin position="258"/>
        <end position="279"/>
    </location>
</feature>
<evidence type="ECO:0000256" key="1">
    <source>
        <dbReference type="SAM" id="MobiDB-lite"/>
    </source>
</evidence>
<reference evidence="2 3" key="1">
    <citation type="submission" date="2019-09" db="EMBL/GenBank/DDBJ databases">
        <title>Taxonomic organization of the family Brucellaceae based on a phylogenomic approach.</title>
        <authorList>
            <person name="Leclercq S."/>
            <person name="Cloeckaert A."/>
            <person name="Zygmunt M.S."/>
        </authorList>
    </citation>
    <scope>NUCLEOTIDE SEQUENCE [LARGE SCALE GENOMIC DNA]</scope>
    <source>
        <strain evidence="2 3">CCUG 34461</strain>
    </source>
</reference>
<proteinExistence type="predicted"/>